<dbReference type="RefSeq" id="WP_043145710.1">
    <property type="nucleotide sequence ID" value="NZ_AP022337.1"/>
</dbReference>
<dbReference type="AlphaFoldDB" id="A0A0B3S1Y3"/>
<name>A0A0B3S1Y3_9RHOB</name>
<dbReference type="OrthoDB" id="3667834at2"/>
<dbReference type="InterPro" id="IPR003779">
    <property type="entry name" value="CMD-like"/>
</dbReference>
<dbReference type="GO" id="GO:0051920">
    <property type="term" value="F:peroxiredoxin activity"/>
    <property type="evidence" value="ECO:0007669"/>
    <property type="project" value="InterPro"/>
</dbReference>
<evidence type="ECO:0000313" key="1">
    <source>
        <dbReference type="EMBL" id="KHQ50666.1"/>
    </source>
</evidence>
<proteinExistence type="predicted"/>
<dbReference type="InterPro" id="IPR010195">
    <property type="entry name" value="Uncharacterised_peroxidase-rel"/>
</dbReference>
<evidence type="ECO:0000313" key="2">
    <source>
        <dbReference type="Proteomes" id="UP000030960"/>
    </source>
</evidence>
<dbReference type="PANTHER" id="PTHR35446:SF2">
    <property type="entry name" value="CARBOXYMUCONOLACTONE DECARBOXYLASE-LIKE DOMAIN-CONTAINING PROTEIN"/>
    <property type="match status" value="1"/>
</dbReference>
<dbReference type="NCBIfam" id="TIGR01926">
    <property type="entry name" value="peroxid_rel"/>
    <property type="match status" value="1"/>
</dbReference>
<organism evidence="1 2">
    <name type="scientific">Mameliella alba</name>
    <dbReference type="NCBI Taxonomy" id="561184"/>
    <lineage>
        <taxon>Bacteria</taxon>
        <taxon>Pseudomonadati</taxon>
        <taxon>Pseudomonadota</taxon>
        <taxon>Alphaproteobacteria</taxon>
        <taxon>Rhodobacterales</taxon>
        <taxon>Roseobacteraceae</taxon>
        <taxon>Mameliella</taxon>
    </lineage>
</organism>
<dbReference type="PATRIC" id="fig|1515334.3.peg.4764"/>
<dbReference type="InterPro" id="IPR029032">
    <property type="entry name" value="AhpD-like"/>
</dbReference>
<dbReference type="STRING" id="561184.SAMN05216376_11960"/>
<accession>A0A0B3S1Y3</accession>
<reference evidence="1 2" key="1">
    <citation type="submission" date="2014-10" db="EMBL/GenBank/DDBJ databases">
        <title>Genome sequence of Ponticoccus sp. strain UMTAT08 isolated from clonal culture of toxic dinoflagellate Alexandrium tamiyavanichii.</title>
        <authorList>
            <person name="Gan H.Y."/>
            <person name="Muhd D.-D."/>
            <person name="Mohd Noor M.E."/>
            <person name="Yeong Y.S."/>
            <person name="Usup G."/>
        </authorList>
    </citation>
    <scope>NUCLEOTIDE SEQUENCE [LARGE SCALE GENOMIC DNA]</scope>
    <source>
        <strain evidence="1 2">UMTAT08</strain>
    </source>
</reference>
<sequence length="196" mass="21673">MTKVITKFTRNVPHWQPRVKPVDLQEASPEQLDALKVTPSNTKVSEYVLTLAHDVESLKVRSPLFNAIMYDKGGMSRSERELGALGASMVNHCIYCAAVHAMRHAQIEKSTEVTDKLFRDGANAELDTRDRAIFDFAVALSECPSQAGPEHMQALKEAGLDEAEVLDLILSASLFGWANRLMHVLGDPVRLEDSGK</sequence>
<keyword evidence="1" id="KW-0560">Oxidoreductase</keyword>
<dbReference type="Proteomes" id="UP000030960">
    <property type="component" value="Unassembled WGS sequence"/>
</dbReference>
<dbReference type="Pfam" id="PF02627">
    <property type="entry name" value="CMD"/>
    <property type="match status" value="1"/>
</dbReference>
<dbReference type="SUPFAM" id="SSF69118">
    <property type="entry name" value="AhpD-like"/>
    <property type="match status" value="1"/>
</dbReference>
<protein>
    <submittedName>
        <fullName evidence="1">Alkylhydroperoxidase</fullName>
    </submittedName>
</protein>
<keyword evidence="1" id="KW-0575">Peroxidase</keyword>
<comment type="caution">
    <text evidence="1">The sequence shown here is derived from an EMBL/GenBank/DDBJ whole genome shotgun (WGS) entry which is preliminary data.</text>
</comment>
<gene>
    <name evidence="1" type="ORF">OA50_04735</name>
</gene>
<dbReference type="PANTHER" id="PTHR35446">
    <property type="entry name" value="SI:CH211-175M2.5"/>
    <property type="match status" value="1"/>
</dbReference>
<keyword evidence="2" id="KW-1185">Reference proteome</keyword>
<dbReference type="Gene3D" id="1.20.1290.10">
    <property type="entry name" value="AhpD-like"/>
    <property type="match status" value="1"/>
</dbReference>
<dbReference type="EMBL" id="JSUQ01000023">
    <property type="protein sequence ID" value="KHQ50666.1"/>
    <property type="molecule type" value="Genomic_DNA"/>
</dbReference>